<dbReference type="EMBL" id="SPHZ02000008">
    <property type="protein sequence ID" value="KAF0903517.1"/>
    <property type="molecule type" value="Genomic_DNA"/>
</dbReference>
<organism evidence="1 2">
    <name type="scientific">Oryza meyeriana var. granulata</name>
    <dbReference type="NCBI Taxonomy" id="110450"/>
    <lineage>
        <taxon>Eukaryota</taxon>
        <taxon>Viridiplantae</taxon>
        <taxon>Streptophyta</taxon>
        <taxon>Embryophyta</taxon>
        <taxon>Tracheophyta</taxon>
        <taxon>Spermatophyta</taxon>
        <taxon>Magnoliopsida</taxon>
        <taxon>Liliopsida</taxon>
        <taxon>Poales</taxon>
        <taxon>Poaceae</taxon>
        <taxon>BOP clade</taxon>
        <taxon>Oryzoideae</taxon>
        <taxon>Oryzeae</taxon>
        <taxon>Oryzinae</taxon>
        <taxon>Oryza</taxon>
        <taxon>Oryza meyeriana</taxon>
    </lineage>
</organism>
<dbReference type="Proteomes" id="UP000479710">
    <property type="component" value="Unassembled WGS sequence"/>
</dbReference>
<gene>
    <name evidence="1" type="ORF">E2562_027951</name>
</gene>
<name>A0A6G1CTT3_9ORYZ</name>
<accession>A0A6G1CTT3</accession>
<sequence>MCAEARRFFNSAKPWDPDHKDARQMLLSVNTSKKPADVKGDRSKSVLFNACILTKVLRPAAGR</sequence>
<protein>
    <submittedName>
        <fullName evidence="1">Uncharacterized protein</fullName>
    </submittedName>
</protein>
<comment type="caution">
    <text evidence="1">The sequence shown here is derived from an EMBL/GenBank/DDBJ whole genome shotgun (WGS) entry which is preliminary data.</text>
</comment>
<reference evidence="1 2" key="1">
    <citation type="submission" date="2019-11" db="EMBL/GenBank/DDBJ databases">
        <title>Whole genome sequence of Oryza granulata.</title>
        <authorList>
            <person name="Li W."/>
        </authorList>
    </citation>
    <scope>NUCLEOTIDE SEQUENCE [LARGE SCALE GENOMIC DNA]</scope>
    <source>
        <strain evidence="2">cv. Menghai</strain>
        <tissue evidence="1">Leaf</tissue>
    </source>
</reference>
<evidence type="ECO:0000313" key="2">
    <source>
        <dbReference type="Proteomes" id="UP000479710"/>
    </source>
</evidence>
<dbReference type="AlphaFoldDB" id="A0A6G1CTT3"/>
<keyword evidence="2" id="KW-1185">Reference proteome</keyword>
<evidence type="ECO:0000313" key="1">
    <source>
        <dbReference type="EMBL" id="KAF0903517.1"/>
    </source>
</evidence>
<proteinExistence type="predicted"/>
<dbReference type="OrthoDB" id="680341at2759"/>